<dbReference type="EC" id="6.3.1.21" evidence="8"/>
<sequence length="397" mass="42909">MPTIGTPLSPHATRVLLLGSGELGKEVALELQRFGVEVIAADRYADAPAMQVAHRSHVLDMLDGAAVRALIERERPHIVVPEIEAISTPTLIEIETEAKGSLRVIPTARAARLTMDREGIRRLAAETLGLPTSPYRFVDTLADYRDAVQAVGLPCVVKPVMSSSGKGQSLVRTQADIDAAWDYAQTGGRAGAGRVIVEGFVDFDYEITLLTVRHAGGTSFCDPIGHLQRDGDYRESWQPQPMSPKALERSQQIAKAVTDDLGGWGVFGVELFIRGDEVWFSEVSPRPHDTGLVTLLSQDLPQFALHARAILGLPIPVIRQLGPTASCAMLAQGHGVPVFDNVEGALREPDTALRLFGKPRVEGHRRVGVTLARGTDIDDARARARDAAAAITIRLEP</sequence>
<dbReference type="NCBIfam" id="TIGR01142">
    <property type="entry name" value="purT"/>
    <property type="match status" value="1"/>
</dbReference>
<dbReference type="GO" id="GO:0005524">
    <property type="term" value="F:ATP binding"/>
    <property type="evidence" value="ECO:0007669"/>
    <property type="project" value="UniProtKB-UniRule"/>
</dbReference>
<dbReference type="FunFam" id="3.40.50.20:FF:000007">
    <property type="entry name" value="Formate-dependent phosphoribosylglycinamide formyltransferase"/>
    <property type="match status" value="1"/>
</dbReference>
<keyword evidence="2 8" id="KW-0436">Ligase</keyword>
<dbReference type="HAMAP" id="MF_01643">
    <property type="entry name" value="PurT"/>
    <property type="match status" value="1"/>
</dbReference>
<comment type="catalytic activity">
    <reaction evidence="8">
        <text>N(1)-(5-phospho-beta-D-ribosyl)glycinamide + formate + ATP = N(2)-formyl-N(1)-(5-phospho-beta-D-ribosyl)glycinamide + ADP + phosphate + H(+)</text>
        <dbReference type="Rhea" id="RHEA:24829"/>
        <dbReference type="ChEBI" id="CHEBI:15378"/>
        <dbReference type="ChEBI" id="CHEBI:15740"/>
        <dbReference type="ChEBI" id="CHEBI:30616"/>
        <dbReference type="ChEBI" id="CHEBI:43474"/>
        <dbReference type="ChEBI" id="CHEBI:143788"/>
        <dbReference type="ChEBI" id="CHEBI:147286"/>
        <dbReference type="ChEBI" id="CHEBI:456216"/>
        <dbReference type="EC" id="6.3.1.21"/>
    </reaction>
</comment>
<dbReference type="InterPro" id="IPR003135">
    <property type="entry name" value="ATP-grasp_carboxylate-amine"/>
</dbReference>
<dbReference type="Pfam" id="PF22660">
    <property type="entry name" value="RS_preATP-grasp-like"/>
    <property type="match status" value="1"/>
</dbReference>
<evidence type="ECO:0000256" key="1">
    <source>
        <dbReference type="ARBA" id="ARBA00011738"/>
    </source>
</evidence>
<dbReference type="InterPro" id="IPR005862">
    <property type="entry name" value="PurT"/>
</dbReference>
<evidence type="ECO:0000313" key="11">
    <source>
        <dbReference type="Proteomes" id="UP000479692"/>
    </source>
</evidence>
<proteinExistence type="inferred from homology"/>
<feature type="binding site" evidence="8">
    <location>
        <position position="206"/>
    </location>
    <ligand>
        <name>ATP</name>
        <dbReference type="ChEBI" id="CHEBI:30616"/>
    </ligand>
</feature>
<evidence type="ECO:0000259" key="9">
    <source>
        <dbReference type="PROSITE" id="PS50975"/>
    </source>
</evidence>
<dbReference type="Proteomes" id="UP000479692">
    <property type="component" value="Unassembled WGS sequence"/>
</dbReference>
<evidence type="ECO:0000256" key="2">
    <source>
        <dbReference type="ARBA" id="ARBA00022598"/>
    </source>
</evidence>
<feature type="binding site" evidence="8">
    <location>
        <position position="117"/>
    </location>
    <ligand>
        <name>ATP</name>
        <dbReference type="ChEBI" id="CHEBI:30616"/>
    </ligand>
</feature>
<evidence type="ECO:0000256" key="4">
    <source>
        <dbReference type="ARBA" id="ARBA00022741"/>
    </source>
</evidence>
<evidence type="ECO:0000256" key="8">
    <source>
        <dbReference type="HAMAP-Rule" id="MF_01643"/>
    </source>
</evidence>
<dbReference type="Pfam" id="PF21244">
    <property type="entry name" value="PurT_C"/>
    <property type="match status" value="1"/>
</dbReference>
<dbReference type="InterPro" id="IPR011054">
    <property type="entry name" value="Rudment_hybrid_motif"/>
</dbReference>
<gene>
    <name evidence="8 10" type="primary">purT</name>
    <name evidence="10" type="ORF">GN331_07945</name>
</gene>
<feature type="binding site" evidence="8">
    <location>
        <begin position="22"/>
        <end position="23"/>
    </location>
    <ligand>
        <name>N(1)-(5-phospho-beta-D-ribosyl)glycinamide</name>
        <dbReference type="ChEBI" id="CHEBI:143788"/>
    </ligand>
</feature>
<comment type="pathway">
    <text evidence="8">Purine metabolism; IMP biosynthesis via de novo pathway; N(2)-formyl-N(1)-(5-phospho-D-ribosyl)glycinamide from N(1)-(5-phospho-D-ribosyl)glycinamide (formate route): step 1/1.</text>
</comment>
<feature type="domain" description="ATP-grasp" evidence="9">
    <location>
        <begin position="122"/>
        <end position="311"/>
    </location>
</feature>
<dbReference type="AlphaFoldDB" id="A0A7C9M3K5"/>
<dbReference type="Pfam" id="PF02222">
    <property type="entry name" value="ATP-grasp"/>
    <property type="match status" value="1"/>
</dbReference>
<dbReference type="FunFam" id="3.30.470.20:FF:000027">
    <property type="entry name" value="Formate-dependent phosphoribosylglycinamide formyltransferase"/>
    <property type="match status" value="1"/>
</dbReference>
<dbReference type="PANTHER" id="PTHR43055:SF1">
    <property type="entry name" value="FORMATE-DEPENDENT PHOSPHORIBOSYLGLYCINAMIDE FORMYLTRANSFERASE"/>
    <property type="match status" value="1"/>
</dbReference>
<protein>
    <recommendedName>
        <fullName evidence="8">Formate-dependent phosphoribosylglycinamide formyltransferase</fullName>
        <ecNumber evidence="8">6.3.1.21</ecNumber>
    </recommendedName>
    <alternativeName>
        <fullName evidence="8">5'-phosphoribosylglycinamide transformylase 2</fullName>
    </alternativeName>
    <alternativeName>
        <fullName evidence="8">Formate-dependent GAR transformylase</fullName>
    </alternativeName>
    <alternativeName>
        <fullName evidence="8">GAR transformylase 2</fullName>
        <shortName evidence="8">GART 2</shortName>
    </alternativeName>
    <alternativeName>
        <fullName evidence="8">Non-folate glycinamide ribonucleotide transformylase</fullName>
    </alternativeName>
    <alternativeName>
        <fullName evidence="8">Phosphoribosylglycinamide formyltransferase 2</fullName>
    </alternativeName>
</protein>
<feature type="binding site" evidence="8">
    <location>
        <begin position="365"/>
        <end position="366"/>
    </location>
    <ligand>
        <name>N(1)-(5-phospho-beta-D-ribosyl)glycinamide</name>
        <dbReference type="ChEBI" id="CHEBI:143788"/>
    </ligand>
</feature>
<dbReference type="FunFam" id="3.30.1490.20:FF:000013">
    <property type="entry name" value="Formate-dependent phosphoribosylglycinamide formyltransferase"/>
    <property type="match status" value="1"/>
</dbReference>
<feature type="binding site" evidence="8">
    <location>
        <position position="282"/>
    </location>
    <ligand>
        <name>Mg(2+)</name>
        <dbReference type="ChEBI" id="CHEBI:18420"/>
    </ligand>
</feature>
<keyword evidence="7 8" id="KW-0460">Magnesium</keyword>
<keyword evidence="11" id="KW-1185">Reference proteome</keyword>
<evidence type="ECO:0000313" key="10">
    <source>
        <dbReference type="EMBL" id="MUV14142.1"/>
    </source>
</evidence>
<dbReference type="Gene3D" id="3.30.1490.20">
    <property type="entry name" value="ATP-grasp fold, A domain"/>
    <property type="match status" value="1"/>
</dbReference>
<feature type="binding site" evidence="8">
    <location>
        <position position="289"/>
    </location>
    <ligand>
        <name>N(1)-(5-phospho-beta-D-ribosyl)glycinamide</name>
        <dbReference type="ChEBI" id="CHEBI:143788"/>
    </ligand>
</feature>
<comment type="caution">
    <text evidence="10">The sequence shown here is derived from an EMBL/GenBank/DDBJ whole genome shotgun (WGS) entry which is preliminary data.</text>
</comment>
<dbReference type="PROSITE" id="PS50975">
    <property type="entry name" value="ATP_GRASP"/>
    <property type="match status" value="1"/>
</dbReference>
<keyword evidence="5 8" id="KW-0658">Purine biosynthesis</keyword>
<keyword evidence="10" id="KW-0808">Transferase</keyword>
<feature type="binding site" evidence="8">
    <location>
        <position position="82"/>
    </location>
    <ligand>
        <name>N(1)-(5-phospho-beta-D-ribosyl)glycinamide</name>
        <dbReference type="ChEBI" id="CHEBI:143788"/>
    </ligand>
</feature>
<dbReference type="RefSeq" id="WP_156641461.1">
    <property type="nucleotide sequence ID" value="NZ_WOXT01000002.1"/>
</dbReference>
<feature type="binding site" evidence="8">
    <location>
        <position position="358"/>
    </location>
    <ligand>
        <name>N(1)-(5-phospho-beta-D-ribosyl)glycinamide</name>
        <dbReference type="ChEBI" id="CHEBI:143788"/>
    </ligand>
</feature>
<dbReference type="InterPro" id="IPR048740">
    <property type="entry name" value="PurT_C"/>
</dbReference>
<dbReference type="GO" id="GO:0004644">
    <property type="term" value="F:phosphoribosylglycinamide formyltransferase activity"/>
    <property type="evidence" value="ECO:0007669"/>
    <property type="project" value="UniProtKB-UniRule"/>
</dbReference>
<comment type="function">
    <text evidence="8">Involved in the de novo purine biosynthesis. Catalyzes the transfer of formate to 5-phospho-ribosyl-glycinamide (GAR), producing 5-phospho-ribosyl-N-formylglycinamide (FGAR). Formate is provided by PurU via hydrolysis of 10-formyl-tetrahydrofolate.</text>
</comment>
<dbReference type="SUPFAM" id="SSF52440">
    <property type="entry name" value="PreATP-grasp domain"/>
    <property type="match status" value="1"/>
</dbReference>
<accession>A0A7C9M3K5</accession>
<dbReference type="InterPro" id="IPR011761">
    <property type="entry name" value="ATP-grasp"/>
</dbReference>
<feature type="binding site" evidence="8">
    <location>
        <position position="158"/>
    </location>
    <ligand>
        <name>ATP</name>
        <dbReference type="ChEBI" id="CHEBI:30616"/>
    </ligand>
</feature>
<reference evidence="10 11" key="1">
    <citation type="submission" date="2019-12" db="EMBL/GenBank/DDBJ databases">
        <authorList>
            <person name="Xu J."/>
        </authorList>
    </citation>
    <scope>NUCLEOTIDE SEQUENCE [LARGE SCALE GENOMIC DNA]</scope>
    <source>
        <strain evidence="10 11">HX-5-24</strain>
    </source>
</reference>
<keyword evidence="6 8" id="KW-0067">ATP-binding</keyword>
<name>A0A7C9M3K5_9GAMM</name>
<dbReference type="InterPro" id="IPR054350">
    <property type="entry name" value="PurT/PurK_preATP-grasp"/>
</dbReference>
<evidence type="ECO:0000256" key="5">
    <source>
        <dbReference type="ARBA" id="ARBA00022755"/>
    </source>
</evidence>
<evidence type="ECO:0000256" key="6">
    <source>
        <dbReference type="ARBA" id="ARBA00022840"/>
    </source>
</evidence>
<dbReference type="NCBIfam" id="NF006766">
    <property type="entry name" value="PRK09288.1"/>
    <property type="match status" value="1"/>
</dbReference>
<feature type="binding site" evidence="8">
    <location>
        <position position="270"/>
    </location>
    <ligand>
        <name>Mg(2+)</name>
        <dbReference type="ChEBI" id="CHEBI:18420"/>
    </ligand>
</feature>
<organism evidence="10 11">
    <name type="scientific">Noviluteimonas gilva</name>
    <dbReference type="NCBI Taxonomy" id="2682097"/>
    <lineage>
        <taxon>Bacteria</taxon>
        <taxon>Pseudomonadati</taxon>
        <taxon>Pseudomonadota</taxon>
        <taxon>Gammaproteobacteria</taxon>
        <taxon>Lysobacterales</taxon>
        <taxon>Lysobacteraceae</taxon>
        <taxon>Noviluteimonas</taxon>
    </lineage>
</organism>
<comment type="similarity">
    <text evidence="8">Belongs to the PurK/PurT family.</text>
</comment>
<keyword evidence="3 8" id="KW-0479">Metal-binding</keyword>
<dbReference type="Gene3D" id="3.40.50.20">
    <property type="match status" value="1"/>
</dbReference>
<dbReference type="GO" id="GO:0043815">
    <property type="term" value="F:phosphoribosylglycinamide formyltransferase 2 activity"/>
    <property type="evidence" value="ECO:0007669"/>
    <property type="project" value="UniProtKB-UniRule"/>
</dbReference>
<dbReference type="Gene3D" id="3.30.470.20">
    <property type="entry name" value="ATP-grasp fold, B domain"/>
    <property type="match status" value="1"/>
</dbReference>
<dbReference type="EMBL" id="WOXT01000002">
    <property type="protein sequence ID" value="MUV14142.1"/>
    <property type="molecule type" value="Genomic_DNA"/>
</dbReference>
<dbReference type="InterPro" id="IPR016185">
    <property type="entry name" value="PreATP-grasp_dom_sf"/>
</dbReference>
<dbReference type="SUPFAM" id="SSF51246">
    <property type="entry name" value="Rudiment single hybrid motif"/>
    <property type="match status" value="1"/>
</dbReference>
<dbReference type="PANTHER" id="PTHR43055">
    <property type="entry name" value="FORMATE-DEPENDENT PHOSPHORIBOSYLGLYCINAMIDE FORMYLTRANSFERASE"/>
    <property type="match status" value="1"/>
</dbReference>
<keyword evidence="4 8" id="KW-0547">Nucleotide-binding</keyword>
<dbReference type="GO" id="GO:0006189">
    <property type="term" value="P:'de novo' IMP biosynthetic process"/>
    <property type="evidence" value="ECO:0007669"/>
    <property type="project" value="UniProtKB-UniRule"/>
</dbReference>
<evidence type="ECO:0000256" key="3">
    <source>
        <dbReference type="ARBA" id="ARBA00022723"/>
    </source>
</evidence>
<dbReference type="InterPro" id="IPR013815">
    <property type="entry name" value="ATP_grasp_subdomain_1"/>
</dbReference>
<dbReference type="UniPathway" id="UPA00074">
    <property type="reaction ID" value="UER00127"/>
</dbReference>
<feature type="binding site" evidence="8">
    <location>
        <begin position="163"/>
        <end position="168"/>
    </location>
    <ligand>
        <name>ATP</name>
        <dbReference type="ChEBI" id="CHEBI:30616"/>
    </ligand>
</feature>
<feature type="binding site" evidence="8">
    <location>
        <begin position="198"/>
        <end position="201"/>
    </location>
    <ligand>
        <name>ATP</name>
        <dbReference type="ChEBI" id="CHEBI:30616"/>
    </ligand>
</feature>
<comment type="subunit">
    <text evidence="1 8">Homodimer.</text>
</comment>
<dbReference type="GO" id="GO:0000287">
    <property type="term" value="F:magnesium ion binding"/>
    <property type="evidence" value="ECO:0007669"/>
    <property type="project" value="UniProtKB-UniRule"/>
</dbReference>
<evidence type="ECO:0000256" key="7">
    <source>
        <dbReference type="ARBA" id="ARBA00022842"/>
    </source>
</evidence>
<dbReference type="GO" id="GO:0005829">
    <property type="term" value="C:cytosol"/>
    <property type="evidence" value="ECO:0007669"/>
    <property type="project" value="TreeGrafter"/>
</dbReference>
<dbReference type="SUPFAM" id="SSF56059">
    <property type="entry name" value="Glutathione synthetase ATP-binding domain-like"/>
    <property type="match status" value="1"/>
</dbReference>